<accession>A0A4R7HW01</accession>
<reference evidence="8 9" key="1">
    <citation type="submission" date="2019-03" db="EMBL/GenBank/DDBJ databases">
        <title>Sequencing the genomes of 1000 actinobacteria strains.</title>
        <authorList>
            <person name="Klenk H.-P."/>
        </authorList>
    </citation>
    <scope>NUCLEOTIDE SEQUENCE [LARGE SCALE GENOMIC DNA]</scope>
    <source>
        <strain evidence="8 9">DSM 18936</strain>
    </source>
</reference>
<evidence type="ECO:0000259" key="7">
    <source>
        <dbReference type="PROSITE" id="PS51462"/>
    </source>
</evidence>
<dbReference type="OrthoDB" id="7183442at2"/>
<dbReference type="AlphaFoldDB" id="A0A4R7HW01"/>
<evidence type="ECO:0000256" key="5">
    <source>
        <dbReference type="ARBA" id="ARBA00022842"/>
    </source>
</evidence>
<dbReference type="PANTHER" id="PTHR12318">
    <property type="entry name" value="TESTOSTERONE-REGULATED PROTEIN RP2"/>
    <property type="match status" value="1"/>
</dbReference>
<dbReference type="SUPFAM" id="SSF55811">
    <property type="entry name" value="Nudix"/>
    <property type="match status" value="1"/>
</dbReference>
<keyword evidence="9" id="KW-1185">Reference proteome</keyword>
<evidence type="ECO:0000256" key="4">
    <source>
        <dbReference type="ARBA" id="ARBA00022801"/>
    </source>
</evidence>
<comment type="cofactor">
    <cofactor evidence="2">
        <name>Mg(2+)</name>
        <dbReference type="ChEBI" id="CHEBI:18420"/>
    </cofactor>
</comment>
<comment type="cofactor">
    <cofactor evidence="1">
        <name>Mn(2+)</name>
        <dbReference type="ChEBI" id="CHEBI:29035"/>
    </cofactor>
</comment>
<comment type="caution">
    <text evidence="8">The sequence shown here is derived from an EMBL/GenBank/DDBJ whole genome shotgun (WGS) entry which is preliminary data.</text>
</comment>
<dbReference type="PANTHER" id="PTHR12318:SF0">
    <property type="entry name" value="ACYL-COENZYME A DIPHOSPHATASE NUDT19"/>
    <property type="match status" value="1"/>
</dbReference>
<dbReference type="InterPro" id="IPR039121">
    <property type="entry name" value="NUDT19"/>
</dbReference>
<evidence type="ECO:0000256" key="6">
    <source>
        <dbReference type="ARBA" id="ARBA00023211"/>
    </source>
</evidence>
<feature type="domain" description="Nudix hydrolase" evidence="7">
    <location>
        <begin position="12"/>
        <end position="221"/>
    </location>
</feature>
<dbReference type="PROSITE" id="PS51462">
    <property type="entry name" value="NUDIX"/>
    <property type="match status" value="1"/>
</dbReference>
<sequence>MPDTPQRAADVPIRPAATVMLVRDGEAGLEVFMMQRTLSAAFAHGMYVFPGGKVDAADEADHFEPICDGLDDGPASERLGLDSGGLAWYVAAVREVFEEAGVLLARREGDDEVVDLDEPDIAARYNDARHAIHEGRLDFAQFCADEELLLLVDSLHLVDHWITPQGERRRFDTRFFLGAAPPAQHPLHDDKETIDSRWVRPADAIDLWRSGELQMLPPTIATLEFLLPHATAGDAVAAAAAVGIPEPVLPKVIVVDGKVVGIKRPGDDGYDDAVEPEFTL</sequence>
<evidence type="ECO:0000256" key="2">
    <source>
        <dbReference type="ARBA" id="ARBA00001946"/>
    </source>
</evidence>
<gene>
    <name evidence="8" type="ORF">BDK89_0625</name>
</gene>
<evidence type="ECO:0000256" key="3">
    <source>
        <dbReference type="ARBA" id="ARBA00022723"/>
    </source>
</evidence>
<dbReference type="EMBL" id="SOAU01000001">
    <property type="protein sequence ID" value="TDT15065.1"/>
    <property type="molecule type" value="Genomic_DNA"/>
</dbReference>
<dbReference type="InterPro" id="IPR015797">
    <property type="entry name" value="NUDIX_hydrolase-like_dom_sf"/>
</dbReference>
<protein>
    <submittedName>
        <fullName evidence="8">NUDIX domain-containing protein</fullName>
    </submittedName>
</protein>
<keyword evidence="4" id="KW-0378">Hydrolase</keyword>
<keyword evidence="5" id="KW-0460">Magnesium</keyword>
<keyword evidence="6" id="KW-0464">Manganese</keyword>
<dbReference type="Proteomes" id="UP000294558">
    <property type="component" value="Unassembled WGS sequence"/>
</dbReference>
<proteinExistence type="predicted"/>
<dbReference type="InterPro" id="IPR000086">
    <property type="entry name" value="NUDIX_hydrolase_dom"/>
</dbReference>
<evidence type="ECO:0000313" key="9">
    <source>
        <dbReference type="Proteomes" id="UP000294558"/>
    </source>
</evidence>
<name>A0A4R7HW01_9ACTN</name>
<keyword evidence="3" id="KW-0479">Metal-binding</keyword>
<dbReference type="Gene3D" id="3.90.79.10">
    <property type="entry name" value="Nucleoside Triphosphate Pyrophosphohydrolase"/>
    <property type="match status" value="1"/>
</dbReference>
<dbReference type="CDD" id="cd18870">
    <property type="entry name" value="NUDIX_AcylCoAdiphos_Nudt19"/>
    <property type="match status" value="1"/>
</dbReference>
<organism evidence="8 9">
    <name type="scientific">Ilumatobacter fluminis</name>
    <dbReference type="NCBI Taxonomy" id="467091"/>
    <lineage>
        <taxon>Bacteria</taxon>
        <taxon>Bacillati</taxon>
        <taxon>Actinomycetota</taxon>
        <taxon>Acidimicrobiia</taxon>
        <taxon>Acidimicrobiales</taxon>
        <taxon>Ilumatobacteraceae</taxon>
        <taxon>Ilumatobacter</taxon>
    </lineage>
</organism>
<dbReference type="RefSeq" id="WP_133867558.1">
    <property type="nucleotide sequence ID" value="NZ_SOAU01000001.1"/>
</dbReference>
<evidence type="ECO:0000256" key="1">
    <source>
        <dbReference type="ARBA" id="ARBA00001936"/>
    </source>
</evidence>
<dbReference type="GO" id="GO:0046872">
    <property type="term" value="F:metal ion binding"/>
    <property type="evidence" value="ECO:0007669"/>
    <property type="project" value="UniProtKB-KW"/>
</dbReference>
<evidence type="ECO:0000313" key="8">
    <source>
        <dbReference type="EMBL" id="TDT15065.1"/>
    </source>
</evidence>
<dbReference type="GO" id="GO:0016818">
    <property type="term" value="F:hydrolase activity, acting on acid anhydrides, in phosphorus-containing anhydrides"/>
    <property type="evidence" value="ECO:0007669"/>
    <property type="project" value="InterPro"/>
</dbReference>